<evidence type="ECO:0000313" key="3">
    <source>
        <dbReference type="Proteomes" id="UP001260980"/>
    </source>
</evidence>
<dbReference type="RefSeq" id="WP_315955694.1">
    <property type="nucleotide sequence ID" value="NZ_JAWCUD010000016.1"/>
</dbReference>
<organism evidence="2 3">
    <name type="scientific">Paenibacillus violae</name>
    <dbReference type="NCBI Taxonomy" id="3077234"/>
    <lineage>
        <taxon>Bacteria</taxon>
        <taxon>Bacillati</taxon>
        <taxon>Bacillota</taxon>
        <taxon>Bacilli</taxon>
        <taxon>Bacillales</taxon>
        <taxon>Paenibacillaceae</taxon>
        <taxon>Paenibacillus</taxon>
    </lineage>
</organism>
<comment type="caution">
    <text evidence="2">The sequence shown here is derived from an EMBL/GenBank/DDBJ whole genome shotgun (WGS) entry which is preliminary data.</text>
</comment>
<sequence length="111" mass="13198">MFRVTDARRKQLLILIEEWMDKQTEEDSIFNNYTVIARNADQNASFSPSYNGVEVQPSKILLSVKELSDYLGISQDCVYTMVRENQIPYVRLRRRILFYKDSIDAWLRRTI</sequence>
<name>A0ABU3RNF3_9BACL</name>
<evidence type="ECO:0000313" key="2">
    <source>
        <dbReference type="EMBL" id="MDU0205820.1"/>
    </source>
</evidence>
<dbReference type="InterPro" id="IPR010093">
    <property type="entry name" value="SinI_DNA-bd"/>
</dbReference>
<dbReference type="InterPro" id="IPR041657">
    <property type="entry name" value="HTH_17"/>
</dbReference>
<accession>A0ABU3RNF3</accession>
<dbReference type="InterPro" id="IPR009061">
    <property type="entry name" value="DNA-bd_dom_put_sf"/>
</dbReference>
<protein>
    <submittedName>
        <fullName evidence="2">Helix-turn-helix domain-containing protein</fullName>
    </submittedName>
</protein>
<dbReference type="EMBL" id="JAWCUD010000016">
    <property type="protein sequence ID" value="MDU0205820.1"/>
    <property type="molecule type" value="Genomic_DNA"/>
</dbReference>
<gene>
    <name evidence="2" type="ORF">RQP52_32560</name>
</gene>
<evidence type="ECO:0000259" key="1">
    <source>
        <dbReference type="Pfam" id="PF12728"/>
    </source>
</evidence>
<reference evidence="2 3" key="1">
    <citation type="submission" date="2023-10" db="EMBL/GenBank/DDBJ databases">
        <title>Paenibacillus strain PFR10 Genome sequencing and assembly.</title>
        <authorList>
            <person name="Kim I."/>
        </authorList>
    </citation>
    <scope>NUCLEOTIDE SEQUENCE [LARGE SCALE GENOMIC DNA]</scope>
    <source>
        <strain evidence="2 3">PFR10</strain>
    </source>
</reference>
<dbReference type="Pfam" id="PF12728">
    <property type="entry name" value="HTH_17"/>
    <property type="match status" value="1"/>
</dbReference>
<proteinExistence type="predicted"/>
<feature type="domain" description="Helix-turn-helix" evidence="1">
    <location>
        <begin position="61"/>
        <end position="109"/>
    </location>
</feature>
<dbReference type="NCBIfam" id="TIGR01764">
    <property type="entry name" value="excise"/>
    <property type="match status" value="1"/>
</dbReference>
<dbReference type="SUPFAM" id="SSF46955">
    <property type="entry name" value="Putative DNA-binding domain"/>
    <property type="match status" value="1"/>
</dbReference>
<dbReference type="Proteomes" id="UP001260980">
    <property type="component" value="Unassembled WGS sequence"/>
</dbReference>
<keyword evidence="3" id="KW-1185">Reference proteome</keyword>